<feature type="signal peptide" evidence="1">
    <location>
        <begin position="1"/>
        <end position="23"/>
    </location>
</feature>
<feature type="chain" id="PRO_5040452041" description="Kazal-like domain-containing protein" evidence="1">
    <location>
        <begin position="24"/>
        <end position="250"/>
    </location>
</feature>
<dbReference type="OrthoDB" id="126772at2759"/>
<dbReference type="Proteomes" id="UP001153712">
    <property type="component" value="Chromosome 2"/>
</dbReference>
<feature type="domain" description="Kazal-like" evidence="2">
    <location>
        <begin position="195"/>
        <end position="248"/>
    </location>
</feature>
<dbReference type="SMART" id="SM00280">
    <property type="entry name" value="KAZAL"/>
    <property type="match status" value="1"/>
</dbReference>
<keyword evidence="1" id="KW-0732">Signal</keyword>
<proteinExistence type="predicted"/>
<dbReference type="Gene3D" id="3.30.60.30">
    <property type="match status" value="1"/>
</dbReference>
<gene>
    <name evidence="3" type="ORF">PHYEVI_LOCUS5600</name>
</gene>
<organism evidence="3 4">
    <name type="scientific">Phyllotreta striolata</name>
    <name type="common">Striped flea beetle</name>
    <name type="synonym">Crioceris striolata</name>
    <dbReference type="NCBI Taxonomy" id="444603"/>
    <lineage>
        <taxon>Eukaryota</taxon>
        <taxon>Metazoa</taxon>
        <taxon>Ecdysozoa</taxon>
        <taxon>Arthropoda</taxon>
        <taxon>Hexapoda</taxon>
        <taxon>Insecta</taxon>
        <taxon>Pterygota</taxon>
        <taxon>Neoptera</taxon>
        <taxon>Endopterygota</taxon>
        <taxon>Coleoptera</taxon>
        <taxon>Polyphaga</taxon>
        <taxon>Cucujiformia</taxon>
        <taxon>Chrysomeloidea</taxon>
        <taxon>Chrysomelidae</taxon>
        <taxon>Galerucinae</taxon>
        <taxon>Alticini</taxon>
        <taxon>Phyllotreta</taxon>
    </lineage>
</organism>
<evidence type="ECO:0000259" key="2">
    <source>
        <dbReference type="PROSITE" id="PS51465"/>
    </source>
</evidence>
<dbReference type="EMBL" id="OU900095">
    <property type="protein sequence ID" value="CAG9859226.1"/>
    <property type="molecule type" value="Genomic_DNA"/>
</dbReference>
<keyword evidence="4" id="KW-1185">Reference proteome</keyword>
<accession>A0A9N9TNS0</accession>
<protein>
    <recommendedName>
        <fullName evidence="2">Kazal-like domain-containing protein</fullName>
    </recommendedName>
</protein>
<dbReference type="InterPro" id="IPR002350">
    <property type="entry name" value="Kazal_dom"/>
</dbReference>
<dbReference type="CDD" id="cd00104">
    <property type="entry name" value="KAZAL_FS"/>
    <property type="match status" value="1"/>
</dbReference>
<evidence type="ECO:0000313" key="4">
    <source>
        <dbReference type="Proteomes" id="UP001153712"/>
    </source>
</evidence>
<dbReference type="SUPFAM" id="SSF100895">
    <property type="entry name" value="Kazal-type serine protease inhibitors"/>
    <property type="match status" value="1"/>
</dbReference>
<dbReference type="PANTHER" id="PTHR21179">
    <property type="entry name" value="SERINE-TYPE ENDOPEPTIDASE INHIBITOR"/>
    <property type="match status" value="1"/>
</dbReference>
<dbReference type="InterPro" id="IPR039932">
    <property type="entry name" value="Spink4-like"/>
</dbReference>
<dbReference type="PROSITE" id="PS51465">
    <property type="entry name" value="KAZAL_2"/>
    <property type="match status" value="1"/>
</dbReference>
<dbReference type="Pfam" id="PF00050">
    <property type="entry name" value="Kazal_1"/>
    <property type="match status" value="1"/>
</dbReference>
<dbReference type="InterPro" id="IPR036058">
    <property type="entry name" value="Kazal_dom_sf"/>
</dbReference>
<name>A0A9N9TNS0_PHYSR</name>
<dbReference type="GO" id="GO:0004867">
    <property type="term" value="F:serine-type endopeptidase inhibitor activity"/>
    <property type="evidence" value="ECO:0007669"/>
    <property type="project" value="InterPro"/>
</dbReference>
<evidence type="ECO:0000313" key="3">
    <source>
        <dbReference type="EMBL" id="CAG9859226.1"/>
    </source>
</evidence>
<dbReference type="AlphaFoldDB" id="A0A9N9TNS0"/>
<evidence type="ECO:0000256" key="1">
    <source>
        <dbReference type="SAM" id="SignalP"/>
    </source>
</evidence>
<reference evidence="3" key="1">
    <citation type="submission" date="2022-01" db="EMBL/GenBank/DDBJ databases">
        <authorList>
            <person name="King R."/>
        </authorList>
    </citation>
    <scope>NUCLEOTIDE SEQUENCE</scope>
</reference>
<sequence length="250" mass="28901">MTFERQTIISVFLILSGLKGIFSANYDKENYSWKHRMEYKGLRRLNGESNFWYPGRITDEYRDYSASNPFSHGVTSKQLPKEYHPKPLKSDFSDYHNENSFKHELFRNQDRRRPVNPMERNHHFHSNNFDNRKGLIDYRDPFDNFNQQQPVGNLDRPGRPFGFDEGIYDNFNPREFMLGGATARPPAVGGVPGTGTTVSPCEQSCQTTMQFDPVCGDNDFTYQNLARFKCAVACGKRVKIRRMGACSVPQ</sequence>
<dbReference type="PANTHER" id="PTHR21179:SF1">
    <property type="entry name" value="KAZ1-TYPE SERINE PROTEASE INHIBITOR-LIKE PROTEIN TYPE EPSILON-RELATED"/>
    <property type="match status" value="1"/>
</dbReference>